<dbReference type="InterPro" id="IPR024455">
    <property type="entry name" value="Phage_capsid"/>
</dbReference>
<accession>A0A242L1N7</accession>
<reference evidence="3 4" key="1">
    <citation type="submission" date="2017-05" db="EMBL/GenBank/DDBJ databases">
        <title>The Genome Sequence of Enterococcus mundtii 6B1_DIV0119.</title>
        <authorList>
            <consortium name="The Broad Institute Genomics Platform"/>
            <consortium name="The Broad Institute Genomic Center for Infectious Diseases"/>
            <person name="Earl A."/>
            <person name="Manson A."/>
            <person name="Schwartman J."/>
            <person name="Gilmore M."/>
            <person name="Abouelleil A."/>
            <person name="Cao P."/>
            <person name="Chapman S."/>
            <person name="Cusick C."/>
            <person name="Shea T."/>
            <person name="Young S."/>
            <person name="Neafsey D."/>
            <person name="Nusbaum C."/>
            <person name="Birren B."/>
        </authorList>
    </citation>
    <scope>NUCLEOTIDE SEQUENCE [LARGE SCALE GENOMIC DNA]</scope>
    <source>
        <strain evidence="3 4">6B1_DIV0119</strain>
    </source>
</reference>
<sequence length="395" mass="43683">MPLQITNKTADAKKAFNAVSNQEGATPEQINAALEEYVTAIAEDAGKQVRAEYEELKNVTDNRVLEARGIPTLTAEETKFYNEAVKTGGFDSDVVWPETILERVFENLRNDHPILNLINFTPSVGRVKVIRARRKGVAVFGPLHKDLEGQLDAEFGATEFVQLALTAFFLISNDTLDLGPRWIDRFINLSLSEAVRDVWAKKVITGTGKDEPIGLLKDLDGAVTAGVYPDKASAGTLTFTKEKIVLELAGVMKKLSKYTYKVDGDDTGEVKYRSVAGQVYLIVNPVDYWDIVARVTFANLNNVYGTTMPFIAVDHIIESVDVPENKCIAYVDKEYEATQSRAEKVYVYKETFAMKRATLYAVDMLGNGYPTNNDAAQIYDLDFSEAPADDSGSGE</sequence>
<dbReference type="AlphaFoldDB" id="A0A242L1N7"/>
<evidence type="ECO:0000259" key="2">
    <source>
        <dbReference type="Pfam" id="PF05065"/>
    </source>
</evidence>
<dbReference type="SUPFAM" id="SSF56563">
    <property type="entry name" value="Major capsid protein gp5"/>
    <property type="match status" value="1"/>
</dbReference>
<dbReference type="Pfam" id="PF05065">
    <property type="entry name" value="Phage_capsid"/>
    <property type="match status" value="1"/>
</dbReference>
<gene>
    <name evidence="3" type="ORF">A5802_001466</name>
</gene>
<protein>
    <recommendedName>
        <fullName evidence="2">Phage capsid-like C-terminal domain-containing protein</fullName>
    </recommendedName>
</protein>
<comment type="caution">
    <text evidence="3">The sequence shown here is derived from an EMBL/GenBank/DDBJ whole genome shotgun (WGS) entry which is preliminary data.</text>
</comment>
<proteinExistence type="predicted"/>
<feature type="domain" description="Phage capsid-like C-terminal" evidence="2">
    <location>
        <begin position="94"/>
        <end position="232"/>
    </location>
</feature>
<name>A0A242L1N7_ENTMU</name>
<evidence type="ECO:0000256" key="1">
    <source>
        <dbReference type="ARBA" id="ARBA00004328"/>
    </source>
</evidence>
<dbReference type="Proteomes" id="UP000195024">
    <property type="component" value="Unassembled WGS sequence"/>
</dbReference>
<dbReference type="InterPro" id="IPR054612">
    <property type="entry name" value="Phage_capsid-like_C"/>
</dbReference>
<comment type="subcellular location">
    <subcellularLocation>
        <location evidence="1">Virion</location>
    </subcellularLocation>
</comment>
<dbReference type="RefSeq" id="WP_086334867.1">
    <property type="nucleotide sequence ID" value="NZ_CABHEA010000012.1"/>
</dbReference>
<dbReference type="NCBIfam" id="TIGR01554">
    <property type="entry name" value="major_cap_HK97"/>
    <property type="match status" value="1"/>
</dbReference>
<evidence type="ECO:0000313" key="4">
    <source>
        <dbReference type="Proteomes" id="UP000195024"/>
    </source>
</evidence>
<organism evidence="3 4">
    <name type="scientific">Enterococcus mundtii</name>
    <dbReference type="NCBI Taxonomy" id="53346"/>
    <lineage>
        <taxon>Bacteria</taxon>
        <taxon>Bacillati</taxon>
        <taxon>Bacillota</taxon>
        <taxon>Bacilli</taxon>
        <taxon>Lactobacillales</taxon>
        <taxon>Enterococcaceae</taxon>
        <taxon>Enterococcus</taxon>
    </lineage>
</organism>
<evidence type="ECO:0000313" key="3">
    <source>
        <dbReference type="EMBL" id="OTP27730.1"/>
    </source>
</evidence>
<dbReference type="EMBL" id="NGMS01000001">
    <property type="protein sequence ID" value="OTP27730.1"/>
    <property type="molecule type" value="Genomic_DNA"/>
</dbReference>